<protein>
    <submittedName>
        <fullName evidence="2">Uncharacterized protein</fullName>
    </submittedName>
</protein>
<accession>A0ABW3NRM6</accession>
<evidence type="ECO:0000313" key="2">
    <source>
        <dbReference type="EMBL" id="MFD1095566.1"/>
    </source>
</evidence>
<comment type="caution">
    <text evidence="2">The sequence shown here is derived from an EMBL/GenBank/DDBJ whole genome shotgun (WGS) entry which is preliminary data.</text>
</comment>
<proteinExistence type="predicted"/>
<feature type="compositionally biased region" description="Polar residues" evidence="1">
    <location>
        <begin position="52"/>
        <end position="65"/>
    </location>
</feature>
<feature type="region of interest" description="Disordered" evidence="1">
    <location>
        <begin position="27"/>
        <end position="65"/>
    </location>
</feature>
<dbReference type="RefSeq" id="WP_380744411.1">
    <property type="nucleotide sequence ID" value="NZ_JBHTLI010000001.1"/>
</dbReference>
<dbReference type="PROSITE" id="PS51257">
    <property type="entry name" value="PROKAR_LIPOPROTEIN"/>
    <property type="match status" value="1"/>
</dbReference>
<reference evidence="3" key="1">
    <citation type="journal article" date="2019" name="Int. J. Syst. Evol. Microbiol.">
        <title>The Global Catalogue of Microorganisms (GCM) 10K type strain sequencing project: providing services to taxonomists for standard genome sequencing and annotation.</title>
        <authorList>
            <consortium name="The Broad Institute Genomics Platform"/>
            <consortium name="The Broad Institute Genome Sequencing Center for Infectious Disease"/>
            <person name="Wu L."/>
            <person name="Ma J."/>
        </authorList>
    </citation>
    <scope>NUCLEOTIDE SEQUENCE [LARGE SCALE GENOMIC DNA]</scope>
    <source>
        <strain evidence="3">CCUG 64793</strain>
    </source>
</reference>
<evidence type="ECO:0000313" key="3">
    <source>
        <dbReference type="Proteomes" id="UP001597131"/>
    </source>
</evidence>
<sequence length="131" mass="13600">MDRKSFIRKTSVGILIGIPAVSLIGCSGSDDGGGSNGPNPNPNPTPSGNCLENGTNASISSNHGHTLTVSKEDVDAAVEKTYDLSEASTDQHIHQVTISAAQFNTLKSNNQITVTSTSQAQHNHNVIVSCA</sequence>
<evidence type="ECO:0000256" key="1">
    <source>
        <dbReference type="SAM" id="MobiDB-lite"/>
    </source>
</evidence>
<organism evidence="2 3">
    <name type="scientific">Salegentibacter chungangensis</name>
    <dbReference type="NCBI Taxonomy" id="1335724"/>
    <lineage>
        <taxon>Bacteria</taxon>
        <taxon>Pseudomonadati</taxon>
        <taxon>Bacteroidota</taxon>
        <taxon>Flavobacteriia</taxon>
        <taxon>Flavobacteriales</taxon>
        <taxon>Flavobacteriaceae</taxon>
        <taxon>Salegentibacter</taxon>
    </lineage>
</organism>
<dbReference type="EMBL" id="JBHTLI010000001">
    <property type="protein sequence ID" value="MFD1095566.1"/>
    <property type="molecule type" value="Genomic_DNA"/>
</dbReference>
<keyword evidence="3" id="KW-1185">Reference proteome</keyword>
<gene>
    <name evidence="2" type="ORF">ACFQ3Q_07400</name>
</gene>
<dbReference type="Proteomes" id="UP001597131">
    <property type="component" value="Unassembled WGS sequence"/>
</dbReference>
<name>A0ABW3NRM6_9FLAO</name>